<protein>
    <recommendedName>
        <fullName evidence="2">Reverse transcriptase/retrotransposon-derived protein RNase H-like domain-containing protein</fullName>
    </recommendedName>
</protein>
<dbReference type="Proteomes" id="UP000765509">
    <property type="component" value="Unassembled WGS sequence"/>
</dbReference>
<feature type="domain" description="Reverse transcriptase/retrotransposon-derived protein RNase H-like" evidence="2">
    <location>
        <begin position="90"/>
        <end position="165"/>
    </location>
</feature>
<dbReference type="Pfam" id="PF17919">
    <property type="entry name" value="RT_RNaseH_2"/>
    <property type="match status" value="1"/>
</dbReference>
<dbReference type="AlphaFoldDB" id="A0A9Q3H9J7"/>
<dbReference type="PANTHER" id="PTHR37984:SF5">
    <property type="entry name" value="PROTEIN NYNRIN-LIKE"/>
    <property type="match status" value="1"/>
</dbReference>
<dbReference type="GO" id="GO:0003824">
    <property type="term" value="F:catalytic activity"/>
    <property type="evidence" value="ECO:0007669"/>
    <property type="project" value="UniProtKB-KW"/>
</dbReference>
<comment type="caution">
    <text evidence="3">The sequence shown here is derived from an EMBL/GenBank/DDBJ whole genome shotgun (WGS) entry which is preliminary data.</text>
</comment>
<evidence type="ECO:0000256" key="1">
    <source>
        <dbReference type="ARBA" id="ARBA00023268"/>
    </source>
</evidence>
<dbReference type="EMBL" id="AVOT02012389">
    <property type="protein sequence ID" value="MBW0494065.1"/>
    <property type="molecule type" value="Genomic_DNA"/>
</dbReference>
<proteinExistence type="predicted"/>
<dbReference type="InterPro" id="IPR041577">
    <property type="entry name" value="RT_RNaseH_2"/>
</dbReference>
<organism evidence="3 4">
    <name type="scientific">Austropuccinia psidii MF-1</name>
    <dbReference type="NCBI Taxonomy" id="1389203"/>
    <lineage>
        <taxon>Eukaryota</taxon>
        <taxon>Fungi</taxon>
        <taxon>Dikarya</taxon>
        <taxon>Basidiomycota</taxon>
        <taxon>Pucciniomycotina</taxon>
        <taxon>Pucciniomycetes</taxon>
        <taxon>Pucciniales</taxon>
        <taxon>Sphaerophragmiaceae</taxon>
        <taxon>Austropuccinia</taxon>
    </lineage>
</organism>
<accession>A0A9Q3H9J7</accession>
<dbReference type="SUPFAM" id="SSF56672">
    <property type="entry name" value="DNA/RNA polymerases"/>
    <property type="match status" value="1"/>
</dbReference>
<evidence type="ECO:0000313" key="3">
    <source>
        <dbReference type="EMBL" id="MBW0494065.1"/>
    </source>
</evidence>
<dbReference type="InterPro" id="IPR050951">
    <property type="entry name" value="Retrovirus_Pol_polyprotein"/>
</dbReference>
<dbReference type="InterPro" id="IPR043502">
    <property type="entry name" value="DNA/RNA_pol_sf"/>
</dbReference>
<evidence type="ECO:0000313" key="4">
    <source>
        <dbReference type="Proteomes" id="UP000765509"/>
    </source>
</evidence>
<reference evidence="3" key="1">
    <citation type="submission" date="2021-03" db="EMBL/GenBank/DDBJ databases">
        <title>Draft genome sequence of rust myrtle Austropuccinia psidii MF-1, a brazilian biotype.</title>
        <authorList>
            <person name="Quecine M.C."/>
            <person name="Pachon D.M.R."/>
            <person name="Bonatelli M.L."/>
            <person name="Correr F.H."/>
            <person name="Franceschini L.M."/>
            <person name="Leite T.F."/>
            <person name="Margarido G.R.A."/>
            <person name="Almeida C.A."/>
            <person name="Ferrarezi J.A."/>
            <person name="Labate C.A."/>
        </authorList>
    </citation>
    <scope>NUCLEOTIDE SEQUENCE</scope>
    <source>
        <strain evidence="3">MF-1</strain>
    </source>
</reference>
<sequence>MLRKNSPAFAIGDEPLGKIKGHDIEICLDVERPYPPMLRRPPCPQCLATRKEIEKHINELLDMDKPHLRFCHISSSLYKVCSKEVVFEITKERRDAYERIKHELTNAPVIILPEFELPFKLYKDTACSQGLGADLHQRQIVDGDPREGLIGYISRQLKDPESRYGPPRLNVYT</sequence>
<name>A0A9Q3H9J7_9BASI</name>
<evidence type="ECO:0000259" key="2">
    <source>
        <dbReference type="Pfam" id="PF17919"/>
    </source>
</evidence>
<gene>
    <name evidence="3" type="ORF">O181_033780</name>
</gene>
<keyword evidence="4" id="KW-1185">Reference proteome</keyword>
<keyword evidence="1" id="KW-0511">Multifunctional enzyme</keyword>
<dbReference type="PANTHER" id="PTHR37984">
    <property type="entry name" value="PROTEIN CBG26694"/>
    <property type="match status" value="1"/>
</dbReference>